<dbReference type="InterPro" id="IPR036188">
    <property type="entry name" value="FAD/NAD-bd_sf"/>
</dbReference>
<proteinExistence type="predicted"/>
<dbReference type="InterPro" id="IPR006005">
    <property type="entry name" value="Glut_synth_ssu1"/>
</dbReference>
<evidence type="ECO:0000256" key="4">
    <source>
        <dbReference type="ARBA" id="ARBA00023004"/>
    </source>
</evidence>
<dbReference type="OrthoDB" id="9803192at2"/>
<dbReference type="PRINTS" id="PR00419">
    <property type="entry name" value="ADXRDTASE"/>
</dbReference>
<dbReference type="GO" id="GO:0016639">
    <property type="term" value="F:oxidoreductase activity, acting on the CH-NH2 group of donors, NAD or NADP as acceptor"/>
    <property type="evidence" value="ECO:0007669"/>
    <property type="project" value="InterPro"/>
</dbReference>
<organism evidence="9 10">
    <name type="scientific">Amycolatopsis pretoriensis</name>
    <dbReference type="NCBI Taxonomy" id="218821"/>
    <lineage>
        <taxon>Bacteria</taxon>
        <taxon>Bacillati</taxon>
        <taxon>Actinomycetota</taxon>
        <taxon>Actinomycetes</taxon>
        <taxon>Pseudonocardiales</taxon>
        <taxon>Pseudonocardiaceae</taxon>
        <taxon>Amycolatopsis</taxon>
    </lineage>
</organism>
<dbReference type="SUPFAM" id="SSF51971">
    <property type="entry name" value="Nucleotide-binding domain"/>
    <property type="match status" value="1"/>
</dbReference>
<dbReference type="Proteomes" id="UP000198878">
    <property type="component" value="Unassembled WGS sequence"/>
</dbReference>
<keyword evidence="5" id="KW-0411">Iron-sulfur</keyword>
<dbReference type="NCBIfam" id="TIGR01317">
    <property type="entry name" value="GOGAT_sm_gam"/>
    <property type="match status" value="1"/>
</dbReference>
<dbReference type="Pfam" id="PF14691">
    <property type="entry name" value="Fer4_20"/>
    <property type="match status" value="1"/>
</dbReference>
<gene>
    <name evidence="9" type="ORF">SAMN05421837_113144</name>
</gene>
<protein>
    <submittedName>
        <fullName evidence="9">Glutamate synthase (NADPH/NADH) small chain</fullName>
    </submittedName>
</protein>
<feature type="domain" description="4Fe-4S ferredoxin-type" evidence="8">
    <location>
        <begin position="37"/>
        <end position="68"/>
    </location>
</feature>
<evidence type="ECO:0000256" key="3">
    <source>
        <dbReference type="ARBA" id="ARBA00023002"/>
    </source>
</evidence>
<dbReference type="EMBL" id="FNUJ01000013">
    <property type="protein sequence ID" value="SEF37316.1"/>
    <property type="molecule type" value="Genomic_DNA"/>
</dbReference>
<evidence type="ECO:0000256" key="5">
    <source>
        <dbReference type="ARBA" id="ARBA00023014"/>
    </source>
</evidence>
<keyword evidence="10" id="KW-1185">Reference proteome</keyword>
<dbReference type="PROSITE" id="PS51379">
    <property type="entry name" value="4FE4S_FER_2"/>
    <property type="match status" value="1"/>
</dbReference>
<evidence type="ECO:0000256" key="7">
    <source>
        <dbReference type="ARBA" id="ARBA00029440"/>
    </source>
</evidence>
<keyword evidence="2" id="KW-0479">Metal-binding</keyword>
<name>A0A1H5RG17_9PSEU</name>
<dbReference type="Gene3D" id="1.10.1060.10">
    <property type="entry name" value="Alpha-helical ferredoxin"/>
    <property type="match status" value="1"/>
</dbReference>
<keyword evidence="3" id="KW-0560">Oxidoreductase</keyword>
<dbReference type="Gene3D" id="3.50.50.60">
    <property type="entry name" value="FAD/NAD(P)-binding domain"/>
    <property type="match status" value="2"/>
</dbReference>
<dbReference type="AlphaFoldDB" id="A0A1H5RG17"/>
<keyword evidence="6" id="KW-0314">Glutamate biosynthesis</keyword>
<dbReference type="PANTHER" id="PTHR43100">
    <property type="entry name" value="GLUTAMATE SYNTHASE [NADPH] SMALL CHAIN"/>
    <property type="match status" value="1"/>
</dbReference>
<sequence>MADPKGFLTTTREEPKRRPVDLRLMDWREVYEDFATTKLQKQAGRCMDCGIPFCHQGCPLGNLIPEWNTLTWREDWQQAIERLHATNNFPEFTGTLCPAPCETACVLGINDDPVTIKRVEISIVDRAFEEGWVTPQIPAVRTGKKVAVVGSGPSGLAAAQQLTRAGHSVVVLERADKIGGLLRYGIPEFKMEKSRLDRRLAQMEAEGTEFRTSVNVGVDITASELQESYDAVVLAGGATDWRDLPIPGRELAGIHQAMEFLPPANRVASGDLDASPFDASGLDVVVIGGGDTGADCVGTSHRQGARSVTQLEIMPKPPEARSDAHPWPTYPMIYRVSSAHEEGGERLYAVNTQEFLGDSDGRVRALKLVEVRNEGGKFVPVPGSEKELPAQLVLLAMGFLGPQKKGLIEDLGVELDARGNVARDKAFKTSLDNVFVAGDMGRGQSLIVWAIAEGRSAAAGVDAYLTGRDVLPAPIAPTDRPIA</sequence>
<evidence type="ECO:0000256" key="2">
    <source>
        <dbReference type="ARBA" id="ARBA00022723"/>
    </source>
</evidence>
<dbReference type="InterPro" id="IPR051394">
    <property type="entry name" value="Glutamate_Synthase"/>
</dbReference>
<evidence type="ECO:0000259" key="8">
    <source>
        <dbReference type="PROSITE" id="PS51379"/>
    </source>
</evidence>
<evidence type="ECO:0000256" key="6">
    <source>
        <dbReference type="ARBA" id="ARBA00023164"/>
    </source>
</evidence>
<comment type="pathway">
    <text evidence="7">Amino-acid biosynthesis.</text>
</comment>
<keyword evidence="4" id="KW-0408">Iron</keyword>
<evidence type="ECO:0000256" key="1">
    <source>
        <dbReference type="ARBA" id="ARBA00022605"/>
    </source>
</evidence>
<accession>A0A1H5RG17</accession>
<dbReference type="InterPro" id="IPR009051">
    <property type="entry name" value="Helical_ferredxn"/>
</dbReference>
<dbReference type="GO" id="GO:0006537">
    <property type="term" value="P:glutamate biosynthetic process"/>
    <property type="evidence" value="ECO:0007669"/>
    <property type="project" value="UniProtKB-KW"/>
</dbReference>
<keyword evidence="1" id="KW-0028">Amino-acid biosynthesis</keyword>
<dbReference type="InterPro" id="IPR023753">
    <property type="entry name" value="FAD/NAD-binding_dom"/>
</dbReference>
<dbReference type="InterPro" id="IPR017896">
    <property type="entry name" value="4Fe4S_Fe-S-bd"/>
</dbReference>
<dbReference type="PANTHER" id="PTHR43100:SF1">
    <property type="entry name" value="GLUTAMATE SYNTHASE [NADPH] SMALL CHAIN"/>
    <property type="match status" value="1"/>
</dbReference>
<dbReference type="STRING" id="218821.SAMN05421837_113144"/>
<dbReference type="GO" id="GO:0051536">
    <property type="term" value="F:iron-sulfur cluster binding"/>
    <property type="evidence" value="ECO:0007669"/>
    <property type="project" value="UniProtKB-KW"/>
</dbReference>
<dbReference type="FunFam" id="3.50.50.60:FF:000124">
    <property type="entry name" value="Glutamate synthase small subunit"/>
    <property type="match status" value="1"/>
</dbReference>
<dbReference type="GO" id="GO:0046872">
    <property type="term" value="F:metal ion binding"/>
    <property type="evidence" value="ECO:0007669"/>
    <property type="project" value="UniProtKB-KW"/>
</dbReference>
<evidence type="ECO:0000313" key="9">
    <source>
        <dbReference type="EMBL" id="SEF37316.1"/>
    </source>
</evidence>
<dbReference type="InterPro" id="IPR028261">
    <property type="entry name" value="DPD_II"/>
</dbReference>
<evidence type="ECO:0000313" key="10">
    <source>
        <dbReference type="Proteomes" id="UP000198878"/>
    </source>
</evidence>
<reference evidence="10" key="1">
    <citation type="submission" date="2016-10" db="EMBL/GenBank/DDBJ databases">
        <authorList>
            <person name="Varghese N."/>
            <person name="Submissions S."/>
        </authorList>
    </citation>
    <scope>NUCLEOTIDE SEQUENCE [LARGE SCALE GENOMIC DNA]</scope>
    <source>
        <strain evidence="10">DSM 44654</strain>
    </source>
</reference>
<dbReference type="RefSeq" id="WP_086678359.1">
    <property type="nucleotide sequence ID" value="NZ_FNUJ01000013.1"/>
</dbReference>
<dbReference type="Gene3D" id="3.40.50.720">
    <property type="entry name" value="NAD(P)-binding Rossmann-like Domain"/>
    <property type="match status" value="1"/>
</dbReference>
<dbReference type="SUPFAM" id="SSF46548">
    <property type="entry name" value="alpha-helical ferredoxin"/>
    <property type="match status" value="1"/>
</dbReference>
<dbReference type="Pfam" id="PF07992">
    <property type="entry name" value="Pyr_redox_2"/>
    <property type="match status" value="2"/>
</dbReference>